<accession>A0A934W6U5</accession>
<proteinExistence type="inferred from homology"/>
<comment type="caution">
    <text evidence="3">The sequence shown here is derived from an EMBL/GenBank/DDBJ whole genome shotgun (WGS) entry which is preliminary data.</text>
</comment>
<dbReference type="InterPro" id="IPR010131">
    <property type="entry name" value="MdtP/NodT-like"/>
</dbReference>
<dbReference type="Gene3D" id="2.20.200.10">
    <property type="entry name" value="Outer membrane efflux proteins (OEP)"/>
    <property type="match status" value="1"/>
</dbReference>
<evidence type="ECO:0000256" key="1">
    <source>
        <dbReference type="ARBA" id="ARBA00007613"/>
    </source>
</evidence>
<dbReference type="GO" id="GO:0015562">
    <property type="term" value="F:efflux transmembrane transporter activity"/>
    <property type="evidence" value="ECO:0007669"/>
    <property type="project" value="InterPro"/>
</dbReference>
<name>A0A934W6U5_9BURK</name>
<keyword evidence="2" id="KW-0564">Palmitate</keyword>
<keyword evidence="2" id="KW-0449">Lipoprotein</keyword>
<keyword evidence="2" id="KW-0472">Membrane</keyword>
<evidence type="ECO:0000256" key="2">
    <source>
        <dbReference type="RuleBase" id="RU362097"/>
    </source>
</evidence>
<keyword evidence="2" id="KW-0812">Transmembrane</keyword>
<dbReference type="InterPro" id="IPR003423">
    <property type="entry name" value="OMP_efflux"/>
</dbReference>
<dbReference type="EMBL" id="JAEPBG010000005">
    <property type="protein sequence ID" value="MBK4735565.1"/>
    <property type="molecule type" value="Genomic_DNA"/>
</dbReference>
<dbReference type="AlphaFoldDB" id="A0A934W6U5"/>
<keyword evidence="4" id="KW-1185">Reference proteome</keyword>
<keyword evidence="2" id="KW-0732">Signal</keyword>
<keyword evidence="2" id="KW-1134">Transmembrane beta strand</keyword>
<feature type="signal peptide" evidence="2">
    <location>
        <begin position="1"/>
        <end position="22"/>
    </location>
</feature>
<dbReference type="NCBIfam" id="TIGR01845">
    <property type="entry name" value="outer_NodT"/>
    <property type="match status" value="1"/>
</dbReference>
<sequence>MALLAALLLSGCGTLSRAPADAAAPLPVAWQAPLPRADAEPLPHDGSPAGLQGWWQAQGDALLPELIAAAQRESPDLASALSLIGNARSTRVAAGAALAPTLDVNAQAARNSAQPPLPIGTTVQGAAQTAWEIDLFGANRAARDAAQARLEGAQAGWHDARVAVAAEVATRYYSVRACRQLLVIARADAASRRETARLTRLAGQAGFQSPANQALADASAADGENRVVQQAASCDVEIKTLVALTGIAEPELRRRLDESASVLPQSSAAAVPAVPADMVGRRPDLVRAAREVAAASADIGNAEAQRYPRLSLSGSIGMAYFAYGDNTGKLDTWSIGPLALTLPIYDGGRRSANIDAARLRYASAAAAYRAAVRRAIGEVEQALVRLDSTARRSDAAQIAVAGYRDFFRAAEERYRSGLGSLIDLEEARRSRLAAETALISLRQERTNAWIGLYRAVGGDWDGKPDIAAVPDTGRKTP</sequence>
<dbReference type="GO" id="GO:0005886">
    <property type="term" value="C:plasma membrane"/>
    <property type="evidence" value="ECO:0007669"/>
    <property type="project" value="UniProtKB-SubCell"/>
</dbReference>
<dbReference type="Proteomes" id="UP000622890">
    <property type="component" value="Unassembled WGS sequence"/>
</dbReference>
<protein>
    <submittedName>
        <fullName evidence="3">Efflux transporter outer membrane subunit</fullName>
    </submittedName>
</protein>
<dbReference type="Pfam" id="PF02321">
    <property type="entry name" value="OEP"/>
    <property type="match status" value="2"/>
</dbReference>
<gene>
    <name evidence="3" type="ORF">JJB74_13160</name>
</gene>
<dbReference type="SUPFAM" id="SSF56954">
    <property type="entry name" value="Outer membrane efflux proteins (OEP)"/>
    <property type="match status" value="1"/>
</dbReference>
<reference evidence="3" key="1">
    <citation type="submission" date="2021-01" db="EMBL/GenBank/DDBJ databases">
        <title>Genome sequence of strain Noviherbaspirillum sp. DKR-6.</title>
        <authorList>
            <person name="Chaudhary D.K."/>
        </authorList>
    </citation>
    <scope>NUCLEOTIDE SEQUENCE</scope>
    <source>
        <strain evidence="3">DKR-6</strain>
    </source>
</reference>
<dbReference type="Gene3D" id="1.20.1600.10">
    <property type="entry name" value="Outer membrane efflux proteins (OEP)"/>
    <property type="match status" value="1"/>
</dbReference>
<comment type="similarity">
    <text evidence="1 2">Belongs to the outer membrane factor (OMF) (TC 1.B.17) family.</text>
</comment>
<comment type="subcellular location">
    <subcellularLocation>
        <location evidence="2">Cell membrane</location>
        <topology evidence="2">Lipid-anchor</topology>
    </subcellularLocation>
</comment>
<organism evidence="3 4">
    <name type="scientific">Noviherbaspirillum pedocola</name>
    <dbReference type="NCBI Taxonomy" id="2801341"/>
    <lineage>
        <taxon>Bacteria</taxon>
        <taxon>Pseudomonadati</taxon>
        <taxon>Pseudomonadota</taxon>
        <taxon>Betaproteobacteria</taxon>
        <taxon>Burkholderiales</taxon>
        <taxon>Oxalobacteraceae</taxon>
        <taxon>Noviherbaspirillum</taxon>
    </lineage>
</organism>
<dbReference type="PANTHER" id="PTHR30203">
    <property type="entry name" value="OUTER MEMBRANE CATION EFFLUX PROTEIN"/>
    <property type="match status" value="1"/>
</dbReference>
<feature type="chain" id="PRO_5038168772" evidence="2">
    <location>
        <begin position="23"/>
        <end position="477"/>
    </location>
</feature>
<evidence type="ECO:0000313" key="3">
    <source>
        <dbReference type="EMBL" id="MBK4735565.1"/>
    </source>
</evidence>
<evidence type="ECO:0000313" key="4">
    <source>
        <dbReference type="Proteomes" id="UP000622890"/>
    </source>
</evidence>
<dbReference type="PANTHER" id="PTHR30203:SF29">
    <property type="entry name" value="PROTEIN CYAE"/>
    <property type="match status" value="1"/>
</dbReference>